<dbReference type="Pfam" id="PF00954">
    <property type="entry name" value="S_locus_glycop"/>
    <property type="match status" value="1"/>
</dbReference>
<dbReference type="AlphaFoldDB" id="A0A5N5KU27"/>
<dbReference type="InterPro" id="IPR001480">
    <property type="entry name" value="Bulb-type_lectin_dom"/>
</dbReference>
<dbReference type="EMBL" id="VDCV01000011">
    <property type="protein sequence ID" value="KAB5533919.1"/>
    <property type="molecule type" value="Genomic_DNA"/>
</dbReference>
<keyword evidence="7" id="KW-1185">Reference proteome</keyword>
<evidence type="ECO:0000259" key="4">
    <source>
        <dbReference type="Pfam" id="PF00954"/>
    </source>
</evidence>
<dbReference type="PANTHER" id="PTHR32444">
    <property type="entry name" value="BULB-TYPE LECTIN DOMAIN-CONTAINING PROTEIN"/>
    <property type="match status" value="1"/>
</dbReference>
<dbReference type="Proteomes" id="UP000326939">
    <property type="component" value="Chromosome 11"/>
</dbReference>
<dbReference type="Gene3D" id="2.90.10.30">
    <property type="match status" value="1"/>
</dbReference>
<evidence type="ECO:0000256" key="1">
    <source>
        <dbReference type="ARBA" id="ARBA00022729"/>
    </source>
</evidence>
<proteinExistence type="predicted"/>
<name>A0A5N5KU27_9ROSI</name>
<protein>
    <recommendedName>
        <fullName evidence="8">Bulb-type lectin domain-containing protein</fullName>
    </recommendedName>
</protein>
<keyword evidence="3" id="KW-0325">Glycoprotein</keyword>
<gene>
    <name evidence="6" type="ORF">DKX38_017005</name>
</gene>
<reference evidence="7" key="1">
    <citation type="journal article" date="2019" name="Gigascience">
        <title>De novo genome assembly of the endangered Acer yangbiense, a plant species with extremely small populations endemic to Yunnan Province, China.</title>
        <authorList>
            <person name="Yang J."/>
            <person name="Wariss H.M."/>
            <person name="Tao L."/>
            <person name="Zhang R."/>
            <person name="Yun Q."/>
            <person name="Hollingsworth P."/>
            <person name="Dao Z."/>
            <person name="Luo G."/>
            <person name="Guo H."/>
            <person name="Ma Y."/>
            <person name="Sun W."/>
        </authorList>
    </citation>
    <scope>NUCLEOTIDE SEQUENCE [LARGE SCALE GENOMIC DNA]</scope>
    <source>
        <strain evidence="7">cv. br00</strain>
    </source>
</reference>
<dbReference type="GO" id="GO:0048544">
    <property type="term" value="P:recognition of pollen"/>
    <property type="evidence" value="ECO:0007669"/>
    <property type="project" value="InterPro"/>
</dbReference>
<dbReference type="SUPFAM" id="SSF51110">
    <property type="entry name" value="alpha-D-mannose-specific plant lectins"/>
    <property type="match status" value="1"/>
</dbReference>
<evidence type="ECO:0000313" key="7">
    <source>
        <dbReference type="Proteomes" id="UP000326939"/>
    </source>
</evidence>
<keyword evidence="2" id="KW-1015">Disulfide bond</keyword>
<sequence length="253" mass="28269">MSKDCNHLGGRQHLGLPKSKIIWGEVTWSSNVSLGSNQSTAQLDDDGSLVLKSGPNGNQVWTSFQEPTDTYLTKMRLSANARTGKKRLLTSWRSSSDPSVGNFSTGINPSGIPELFMWIFRQDEGDGTITLSSIEDPVSWLAYVLTSHGKFTEQLWDYEKGGWRYDWEAPSTDSDIYGKCGPFGSCEAHNSPICRCLKGFDPKNQDEWNKGIWTSGCVRMTSLQCDRIQNGSEVGKEDRFMKLEMMKVPAFAE</sequence>
<evidence type="ECO:0000256" key="2">
    <source>
        <dbReference type="ARBA" id="ARBA00023157"/>
    </source>
</evidence>
<dbReference type="InterPro" id="IPR000858">
    <property type="entry name" value="S_locus_glycoprot_dom"/>
</dbReference>
<feature type="domain" description="Bulb-type lectin" evidence="5">
    <location>
        <begin position="24"/>
        <end position="93"/>
    </location>
</feature>
<organism evidence="6 7">
    <name type="scientific">Salix brachista</name>
    <dbReference type="NCBI Taxonomy" id="2182728"/>
    <lineage>
        <taxon>Eukaryota</taxon>
        <taxon>Viridiplantae</taxon>
        <taxon>Streptophyta</taxon>
        <taxon>Embryophyta</taxon>
        <taxon>Tracheophyta</taxon>
        <taxon>Spermatophyta</taxon>
        <taxon>Magnoliopsida</taxon>
        <taxon>eudicotyledons</taxon>
        <taxon>Gunneridae</taxon>
        <taxon>Pentapetalae</taxon>
        <taxon>rosids</taxon>
        <taxon>fabids</taxon>
        <taxon>Malpighiales</taxon>
        <taxon>Salicaceae</taxon>
        <taxon>Saliceae</taxon>
        <taxon>Salix</taxon>
    </lineage>
</organism>
<accession>A0A5N5KU27</accession>
<dbReference type="Pfam" id="PF01453">
    <property type="entry name" value="B_lectin"/>
    <property type="match status" value="1"/>
</dbReference>
<evidence type="ECO:0000313" key="6">
    <source>
        <dbReference type="EMBL" id="KAB5533919.1"/>
    </source>
</evidence>
<comment type="caution">
    <text evidence="6">The sequence shown here is derived from an EMBL/GenBank/DDBJ whole genome shotgun (WGS) entry which is preliminary data.</text>
</comment>
<evidence type="ECO:0000259" key="5">
    <source>
        <dbReference type="Pfam" id="PF01453"/>
    </source>
</evidence>
<keyword evidence="1" id="KW-0732">Signal</keyword>
<evidence type="ECO:0000256" key="3">
    <source>
        <dbReference type="ARBA" id="ARBA00023180"/>
    </source>
</evidence>
<evidence type="ECO:0008006" key="8">
    <source>
        <dbReference type="Google" id="ProtNLM"/>
    </source>
</evidence>
<feature type="domain" description="S-locus glycoprotein" evidence="4">
    <location>
        <begin position="116"/>
        <end position="204"/>
    </location>
</feature>
<dbReference type="InterPro" id="IPR036426">
    <property type="entry name" value="Bulb-type_lectin_dom_sf"/>
</dbReference>
<dbReference type="PANTHER" id="PTHR32444:SF198">
    <property type="entry name" value="BULB-TYPE LECTIN DOMAIN-CONTAINING PROTEIN"/>
    <property type="match status" value="1"/>
</dbReference>